<evidence type="ECO:0000313" key="9">
    <source>
        <dbReference type="Proteomes" id="UP000289738"/>
    </source>
</evidence>
<evidence type="ECO:0000256" key="6">
    <source>
        <dbReference type="ARBA" id="ARBA00023128"/>
    </source>
</evidence>
<evidence type="ECO:0000256" key="7">
    <source>
        <dbReference type="ARBA" id="ARBA00023136"/>
    </source>
</evidence>
<dbReference type="PANTHER" id="PTHR10485">
    <property type="entry name" value="MITOCHONDRIAL IMPORT INNER MEMBRANE TRANSLOCASE SUBUNIT TIM-17"/>
    <property type="match status" value="1"/>
</dbReference>
<comment type="caution">
    <text evidence="8">The sequence shown here is derived from an EMBL/GenBank/DDBJ whole genome shotgun (WGS) entry which is preliminary data.</text>
</comment>
<keyword evidence="4" id="KW-0999">Mitochondrion inner membrane</keyword>
<keyword evidence="9" id="KW-1185">Reference proteome</keyword>
<dbReference type="STRING" id="3818.A0A444WWX8"/>
<dbReference type="AlphaFoldDB" id="A0A444WWX8"/>
<protein>
    <submittedName>
        <fullName evidence="8">Uncharacterized protein</fullName>
    </submittedName>
</protein>
<gene>
    <name evidence="8" type="ORF">Ahy_B10g100500</name>
</gene>
<dbReference type="Proteomes" id="UP000289738">
    <property type="component" value="Chromosome B10"/>
</dbReference>
<dbReference type="GO" id="GO:0030150">
    <property type="term" value="P:protein import into mitochondrial matrix"/>
    <property type="evidence" value="ECO:0007669"/>
    <property type="project" value="TreeGrafter"/>
</dbReference>
<sequence>MKCLPQKSRCDIVWALVPNVKWGRPHTENYFPDSSLALVALSFILSRGIGGSGFLKGVIGGSTFYFFKSLCSSPTHIATACHAVLLHAPRVGGKFAAWYALDSTVNYALYSVRQKNDLWNGISAPAISSGLLSLCRRSLKPSACFTMFGALIGTVREVGLIMLNKFEADCRLEDLRKEVAEFEEGSTYRCNVAESKLTL</sequence>
<dbReference type="EMBL" id="SDMP01000020">
    <property type="protein sequence ID" value="RYQ81909.1"/>
    <property type="molecule type" value="Genomic_DNA"/>
</dbReference>
<keyword evidence="5" id="KW-1133">Transmembrane helix</keyword>
<dbReference type="PANTHER" id="PTHR10485:SF24">
    <property type="entry name" value="MITOCHONDRIAL IMPORT INNER MEMBRANE TRANSLOCASE SUBUNIT TIM22"/>
    <property type="match status" value="1"/>
</dbReference>
<keyword evidence="6" id="KW-0496">Mitochondrion</keyword>
<comment type="subcellular location">
    <subcellularLocation>
        <location evidence="1">Mitochondrion inner membrane</location>
        <topology evidence="1">Multi-pass membrane protein</topology>
    </subcellularLocation>
</comment>
<evidence type="ECO:0000256" key="1">
    <source>
        <dbReference type="ARBA" id="ARBA00004448"/>
    </source>
</evidence>
<evidence type="ECO:0000256" key="5">
    <source>
        <dbReference type="ARBA" id="ARBA00022989"/>
    </source>
</evidence>
<proteinExistence type="inferred from homology"/>
<evidence type="ECO:0000256" key="4">
    <source>
        <dbReference type="ARBA" id="ARBA00022792"/>
    </source>
</evidence>
<dbReference type="Pfam" id="PF02466">
    <property type="entry name" value="Tim17"/>
    <property type="match status" value="1"/>
</dbReference>
<keyword evidence="7" id="KW-0472">Membrane</keyword>
<evidence type="ECO:0000256" key="3">
    <source>
        <dbReference type="ARBA" id="ARBA00022692"/>
    </source>
</evidence>
<keyword evidence="3" id="KW-0812">Transmembrane</keyword>
<dbReference type="GO" id="GO:0008320">
    <property type="term" value="F:protein transmembrane transporter activity"/>
    <property type="evidence" value="ECO:0007669"/>
    <property type="project" value="TreeGrafter"/>
</dbReference>
<evidence type="ECO:0000256" key="2">
    <source>
        <dbReference type="ARBA" id="ARBA00008444"/>
    </source>
</evidence>
<reference evidence="8 9" key="1">
    <citation type="submission" date="2019-01" db="EMBL/GenBank/DDBJ databases">
        <title>Sequencing of cultivated peanut Arachis hypogaea provides insights into genome evolution and oil improvement.</title>
        <authorList>
            <person name="Chen X."/>
        </authorList>
    </citation>
    <scope>NUCLEOTIDE SEQUENCE [LARGE SCALE GENOMIC DNA]</scope>
    <source>
        <strain evidence="9">cv. Fuhuasheng</strain>
        <tissue evidence="8">Leaves</tissue>
    </source>
</reference>
<dbReference type="GO" id="GO:0005744">
    <property type="term" value="C:TIM23 mitochondrial import inner membrane translocase complex"/>
    <property type="evidence" value="ECO:0007669"/>
    <property type="project" value="TreeGrafter"/>
</dbReference>
<evidence type="ECO:0000313" key="8">
    <source>
        <dbReference type="EMBL" id="RYQ81909.1"/>
    </source>
</evidence>
<organism evidence="8 9">
    <name type="scientific">Arachis hypogaea</name>
    <name type="common">Peanut</name>
    <dbReference type="NCBI Taxonomy" id="3818"/>
    <lineage>
        <taxon>Eukaryota</taxon>
        <taxon>Viridiplantae</taxon>
        <taxon>Streptophyta</taxon>
        <taxon>Embryophyta</taxon>
        <taxon>Tracheophyta</taxon>
        <taxon>Spermatophyta</taxon>
        <taxon>Magnoliopsida</taxon>
        <taxon>eudicotyledons</taxon>
        <taxon>Gunneridae</taxon>
        <taxon>Pentapetalae</taxon>
        <taxon>rosids</taxon>
        <taxon>fabids</taxon>
        <taxon>Fabales</taxon>
        <taxon>Fabaceae</taxon>
        <taxon>Papilionoideae</taxon>
        <taxon>50 kb inversion clade</taxon>
        <taxon>dalbergioids sensu lato</taxon>
        <taxon>Dalbergieae</taxon>
        <taxon>Pterocarpus clade</taxon>
        <taxon>Arachis</taxon>
    </lineage>
</organism>
<comment type="similarity">
    <text evidence="2">Belongs to the Tim17/Tim22/Tim23 family.</text>
</comment>
<name>A0A444WWX8_ARAHY</name>
<accession>A0A444WWX8</accession>